<keyword evidence="1" id="KW-0812">Transmembrane</keyword>
<evidence type="ECO:0000256" key="1">
    <source>
        <dbReference type="SAM" id="Phobius"/>
    </source>
</evidence>
<evidence type="ECO:0000313" key="2">
    <source>
        <dbReference type="EMBL" id="TWH94763.1"/>
    </source>
</evidence>
<keyword evidence="3" id="KW-1185">Reference proteome</keyword>
<name>A0A562KHR7_9FLAO</name>
<protein>
    <submittedName>
        <fullName evidence="2">Uncharacterized protein</fullName>
    </submittedName>
</protein>
<gene>
    <name evidence="2" type="ORF">IP97_01475</name>
</gene>
<evidence type="ECO:0000313" key="3">
    <source>
        <dbReference type="Proteomes" id="UP000315312"/>
    </source>
</evidence>
<accession>A0A562KHR7</accession>
<dbReference type="EMBL" id="VLKM01000005">
    <property type="protein sequence ID" value="TWH94763.1"/>
    <property type="molecule type" value="Genomic_DNA"/>
</dbReference>
<feature type="transmembrane region" description="Helical" evidence="1">
    <location>
        <begin position="12"/>
        <end position="35"/>
    </location>
</feature>
<organism evidence="2 3">
    <name type="scientific">Flavobacterium cheniae</name>
    <dbReference type="NCBI Taxonomy" id="295428"/>
    <lineage>
        <taxon>Bacteria</taxon>
        <taxon>Pseudomonadati</taxon>
        <taxon>Bacteroidota</taxon>
        <taxon>Flavobacteriia</taxon>
        <taxon>Flavobacteriales</taxon>
        <taxon>Flavobacteriaceae</taxon>
        <taxon>Flavobacterium</taxon>
    </lineage>
</organism>
<dbReference type="Proteomes" id="UP000315312">
    <property type="component" value="Unassembled WGS sequence"/>
</dbReference>
<sequence length="65" mass="8193">MDKRSYFASENIFFKILFILAFILFFIAMYEYVFLPRFERTKYLSLVVMILFSLLLFRRKFKNRW</sequence>
<proteinExistence type="predicted"/>
<dbReference type="AlphaFoldDB" id="A0A562KHR7"/>
<comment type="caution">
    <text evidence="2">The sequence shown here is derived from an EMBL/GenBank/DDBJ whole genome shotgun (WGS) entry which is preliminary data.</text>
</comment>
<feature type="transmembrane region" description="Helical" evidence="1">
    <location>
        <begin position="41"/>
        <end position="57"/>
    </location>
</feature>
<keyword evidence="1" id="KW-1133">Transmembrane helix</keyword>
<reference evidence="2 3" key="1">
    <citation type="journal article" date="2015" name="Stand. Genomic Sci.">
        <title>Genomic Encyclopedia of Bacterial and Archaeal Type Strains, Phase III: the genomes of soil and plant-associated and newly described type strains.</title>
        <authorList>
            <person name="Whitman W.B."/>
            <person name="Woyke T."/>
            <person name="Klenk H.P."/>
            <person name="Zhou Y."/>
            <person name="Lilburn T.G."/>
            <person name="Beck B.J."/>
            <person name="De Vos P."/>
            <person name="Vandamme P."/>
            <person name="Eisen J.A."/>
            <person name="Garrity G."/>
            <person name="Hugenholtz P."/>
            <person name="Kyrpides N.C."/>
        </authorList>
    </citation>
    <scope>NUCLEOTIDE SEQUENCE [LARGE SCALE GENOMIC DNA]</scope>
    <source>
        <strain evidence="2 3">CGMCC 1.6844</strain>
    </source>
</reference>
<keyword evidence="1" id="KW-0472">Membrane</keyword>